<evidence type="ECO:0000313" key="3">
    <source>
        <dbReference type="Proteomes" id="UP000887159"/>
    </source>
</evidence>
<organism evidence="2 3">
    <name type="scientific">Trichonephila clavipes</name>
    <name type="common">Golden silk orbweaver</name>
    <name type="synonym">Nephila clavipes</name>
    <dbReference type="NCBI Taxonomy" id="2585209"/>
    <lineage>
        <taxon>Eukaryota</taxon>
        <taxon>Metazoa</taxon>
        <taxon>Ecdysozoa</taxon>
        <taxon>Arthropoda</taxon>
        <taxon>Chelicerata</taxon>
        <taxon>Arachnida</taxon>
        <taxon>Araneae</taxon>
        <taxon>Araneomorphae</taxon>
        <taxon>Entelegynae</taxon>
        <taxon>Araneoidea</taxon>
        <taxon>Nephilidae</taxon>
        <taxon>Trichonephila</taxon>
    </lineage>
</organism>
<reference evidence="2" key="1">
    <citation type="submission" date="2020-08" db="EMBL/GenBank/DDBJ databases">
        <title>Multicomponent nature underlies the extraordinary mechanical properties of spider dragline silk.</title>
        <authorList>
            <person name="Kono N."/>
            <person name="Nakamura H."/>
            <person name="Mori M."/>
            <person name="Yoshida Y."/>
            <person name="Ohtoshi R."/>
            <person name="Malay A.D."/>
            <person name="Moran D.A.P."/>
            <person name="Tomita M."/>
            <person name="Numata K."/>
            <person name="Arakawa K."/>
        </authorList>
    </citation>
    <scope>NUCLEOTIDE SEQUENCE</scope>
</reference>
<accession>A0A8X6RFJ3</accession>
<proteinExistence type="predicted"/>
<feature type="region of interest" description="Disordered" evidence="1">
    <location>
        <begin position="1"/>
        <end position="39"/>
    </location>
</feature>
<evidence type="ECO:0000256" key="1">
    <source>
        <dbReference type="SAM" id="MobiDB-lite"/>
    </source>
</evidence>
<feature type="compositionally biased region" description="Basic and acidic residues" evidence="1">
    <location>
        <begin position="16"/>
        <end position="29"/>
    </location>
</feature>
<evidence type="ECO:0000313" key="2">
    <source>
        <dbReference type="EMBL" id="GFX93160.1"/>
    </source>
</evidence>
<dbReference type="AlphaFoldDB" id="A0A8X6RFJ3"/>
<dbReference type="EMBL" id="BMAU01021172">
    <property type="protein sequence ID" value="GFX93160.1"/>
    <property type="molecule type" value="Genomic_DNA"/>
</dbReference>
<dbReference type="Proteomes" id="UP000887159">
    <property type="component" value="Unassembled WGS sequence"/>
</dbReference>
<gene>
    <name evidence="2" type="ORF">TNCV_4760391</name>
</gene>
<comment type="caution">
    <text evidence="2">The sequence shown here is derived from an EMBL/GenBank/DDBJ whole genome shotgun (WGS) entry which is preliminary data.</text>
</comment>
<sequence>MDIILEGNRRLQGKTSGERGGQRPLERTRSSKNSVKTSIPSRDKNVHFIGLLSKTVSSPATFVSTISALPYRFLSANDPVSWNRCTKRVFVDAFSPVSAGYFC</sequence>
<protein>
    <submittedName>
        <fullName evidence="2">Uncharacterized protein</fullName>
    </submittedName>
</protein>
<keyword evidence="3" id="KW-1185">Reference proteome</keyword>
<name>A0A8X6RFJ3_TRICX</name>